<reference evidence="1" key="2">
    <citation type="journal article" date="2024" name="Plant">
        <title>Genomic evolution and insights into agronomic trait innovations of Sesamum species.</title>
        <authorList>
            <person name="Miao H."/>
            <person name="Wang L."/>
            <person name="Qu L."/>
            <person name="Liu H."/>
            <person name="Sun Y."/>
            <person name="Le M."/>
            <person name="Wang Q."/>
            <person name="Wei S."/>
            <person name="Zheng Y."/>
            <person name="Lin W."/>
            <person name="Duan Y."/>
            <person name="Cao H."/>
            <person name="Xiong S."/>
            <person name="Wang X."/>
            <person name="Wei L."/>
            <person name="Li C."/>
            <person name="Ma Q."/>
            <person name="Ju M."/>
            <person name="Zhao R."/>
            <person name="Li G."/>
            <person name="Mu C."/>
            <person name="Tian Q."/>
            <person name="Mei H."/>
            <person name="Zhang T."/>
            <person name="Gao T."/>
            <person name="Zhang H."/>
        </authorList>
    </citation>
    <scope>NUCLEOTIDE SEQUENCE</scope>
    <source>
        <strain evidence="1">KEN1</strain>
    </source>
</reference>
<gene>
    <name evidence="1" type="ORF">Slati_3708300</name>
</gene>
<name>A0AAW2U1N5_9LAMI</name>
<reference evidence="1" key="1">
    <citation type="submission" date="2020-06" db="EMBL/GenBank/DDBJ databases">
        <authorList>
            <person name="Li T."/>
            <person name="Hu X."/>
            <person name="Zhang T."/>
            <person name="Song X."/>
            <person name="Zhang H."/>
            <person name="Dai N."/>
            <person name="Sheng W."/>
            <person name="Hou X."/>
            <person name="Wei L."/>
        </authorList>
    </citation>
    <scope>NUCLEOTIDE SEQUENCE</scope>
    <source>
        <strain evidence="1">KEN1</strain>
        <tissue evidence="1">Leaf</tissue>
    </source>
</reference>
<accession>A0AAW2U1N5</accession>
<evidence type="ECO:0000313" key="1">
    <source>
        <dbReference type="EMBL" id="KAL0411186.1"/>
    </source>
</evidence>
<dbReference type="InterPro" id="IPR050951">
    <property type="entry name" value="Retrovirus_Pol_polyprotein"/>
</dbReference>
<dbReference type="EMBL" id="JACGWN010000013">
    <property type="protein sequence ID" value="KAL0411186.1"/>
    <property type="molecule type" value="Genomic_DNA"/>
</dbReference>
<comment type="caution">
    <text evidence="1">The sequence shown here is derived from an EMBL/GenBank/DDBJ whole genome shotgun (WGS) entry which is preliminary data.</text>
</comment>
<dbReference type="InterPro" id="IPR043502">
    <property type="entry name" value="DNA/RNA_pol_sf"/>
</dbReference>
<dbReference type="PANTHER" id="PTHR37984:SF5">
    <property type="entry name" value="PROTEIN NYNRIN-LIKE"/>
    <property type="match status" value="1"/>
</dbReference>
<dbReference type="AlphaFoldDB" id="A0AAW2U1N5"/>
<organism evidence="1">
    <name type="scientific">Sesamum latifolium</name>
    <dbReference type="NCBI Taxonomy" id="2727402"/>
    <lineage>
        <taxon>Eukaryota</taxon>
        <taxon>Viridiplantae</taxon>
        <taxon>Streptophyta</taxon>
        <taxon>Embryophyta</taxon>
        <taxon>Tracheophyta</taxon>
        <taxon>Spermatophyta</taxon>
        <taxon>Magnoliopsida</taxon>
        <taxon>eudicotyledons</taxon>
        <taxon>Gunneridae</taxon>
        <taxon>Pentapetalae</taxon>
        <taxon>asterids</taxon>
        <taxon>lamiids</taxon>
        <taxon>Lamiales</taxon>
        <taxon>Pedaliaceae</taxon>
        <taxon>Sesamum</taxon>
    </lineage>
</organism>
<dbReference type="InterPro" id="IPR043128">
    <property type="entry name" value="Rev_trsase/Diguanyl_cyclase"/>
</dbReference>
<sequence length="173" mass="19804">MLVQSKEAGNHVIDLDETFSILRRYRLKLNPAKCAFGVRGGRFFLFKVTQRGIEANPLKTKAILDMKAPTNVNEVQRLIWRIATLSRFISKAAENSLPFFKVLRKAKIFEWDAPCQQAFEELNSYLAGLPLLVKPFPGDPSTYISLLPYKLLAPFSFVKKKKNRCRYIMSAMS</sequence>
<dbReference type="PANTHER" id="PTHR37984">
    <property type="entry name" value="PROTEIN CBG26694"/>
    <property type="match status" value="1"/>
</dbReference>
<protein>
    <submittedName>
        <fullName evidence="1">Uncharacterized protein</fullName>
    </submittedName>
</protein>
<dbReference type="Gene3D" id="3.30.70.270">
    <property type="match status" value="2"/>
</dbReference>
<proteinExistence type="predicted"/>
<dbReference type="SUPFAM" id="SSF56672">
    <property type="entry name" value="DNA/RNA polymerases"/>
    <property type="match status" value="1"/>
</dbReference>